<keyword evidence="6 15" id="KW-0378">Hydrolase</keyword>
<evidence type="ECO:0000256" key="8">
    <source>
        <dbReference type="ARBA" id="ARBA00022964"/>
    </source>
</evidence>
<dbReference type="Gene3D" id="1.20.58.480">
    <property type="match status" value="1"/>
</dbReference>
<evidence type="ECO:0000256" key="15">
    <source>
        <dbReference type="HAMAP-Rule" id="MF_01969"/>
    </source>
</evidence>
<evidence type="ECO:0000256" key="11">
    <source>
        <dbReference type="ARBA" id="ARBA00023079"/>
    </source>
</evidence>
<evidence type="ECO:0000256" key="6">
    <source>
        <dbReference type="ARBA" id="ARBA00022801"/>
    </source>
</evidence>
<comment type="catalytic activity">
    <reaction evidence="12 15">
        <text>N-formyl-L-kynurenine + H2O = L-kynurenine + formate + H(+)</text>
        <dbReference type="Rhea" id="RHEA:13009"/>
        <dbReference type="ChEBI" id="CHEBI:15377"/>
        <dbReference type="ChEBI" id="CHEBI:15378"/>
        <dbReference type="ChEBI" id="CHEBI:15740"/>
        <dbReference type="ChEBI" id="CHEBI:57959"/>
        <dbReference type="ChEBI" id="CHEBI:58629"/>
        <dbReference type="EC" id="3.5.1.9"/>
    </reaction>
</comment>
<keyword evidence="9 16" id="KW-0560">Oxidoreductase</keyword>
<dbReference type="InterPro" id="IPR007325">
    <property type="entry name" value="KFase/CYL"/>
</dbReference>
<comment type="similarity">
    <text evidence="15">Belongs to the Cyclase 1 superfamily. KynB family.</text>
</comment>
<name>A0A1V0USS2_9BACL</name>
<dbReference type="Proteomes" id="UP000192727">
    <property type="component" value="Chromosome"/>
</dbReference>
<feature type="binding site" evidence="15">
    <location>
        <position position="171"/>
    </location>
    <ligand>
        <name>Zn(2+)</name>
        <dbReference type="ChEBI" id="CHEBI:29105"/>
        <label>2</label>
    </ligand>
</feature>
<keyword evidence="10 16" id="KW-0408">Iron</keyword>
<dbReference type="SUPFAM" id="SSF102198">
    <property type="entry name" value="Putative cyclase"/>
    <property type="match status" value="1"/>
</dbReference>
<comment type="cofactor">
    <cofactor evidence="15">
        <name>Zn(2+)</name>
        <dbReference type="ChEBI" id="CHEBI:29105"/>
    </cofactor>
    <text evidence="15">Binds 2 zinc ions per subunit.</text>
</comment>
<comment type="subunit">
    <text evidence="2 15">Homodimer.</text>
</comment>
<evidence type="ECO:0000256" key="5">
    <source>
        <dbReference type="ARBA" id="ARBA00022723"/>
    </source>
</evidence>
<feature type="binding site" description="axial binding residue" evidence="16">
    <location>
        <position position="460"/>
    </location>
    <ligand>
        <name>heme</name>
        <dbReference type="ChEBI" id="CHEBI:30413"/>
    </ligand>
    <ligandPart>
        <name>Fe</name>
        <dbReference type="ChEBI" id="CHEBI:18248"/>
    </ligandPart>
</feature>
<evidence type="ECO:0000256" key="1">
    <source>
        <dbReference type="ARBA" id="ARBA00002204"/>
    </source>
</evidence>
<comment type="cofactor">
    <cofactor evidence="16">
        <name>heme</name>
        <dbReference type="ChEBI" id="CHEBI:30413"/>
    </cofactor>
    <text evidence="16">Binds 1 heme group per subunit.</text>
</comment>
<evidence type="ECO:0000256" key="2">
    <source>
        <dbReference type="ARBA" id="ARBA00011738"/>
    </source>
</evidence>
<dbReference type="GO" id="GO:0008270">
    <property type="term" value="F:zinc ion binding"/>
    <property type="evidence" value="ECO:0007669"/>
    <property type="project" value="UniProtKB-UniRule"/>
</dbReference>
<comment type="catalytic activity">
    <reaction evidence="13 16">
        <text>L-tryptophan + O2 = N-formyl-L-kynurenine</text>
        <dbReference type="Rhea" id="RHEA:24536"/>
        <dbReference type="ChEBI" id="CHEBI:15379"/>
        <dbReference type="ChEBI" id="CHEBI:57912"/>
        <dbReference type="ChEBI" id="CHEBI:58629"/>
        <dbReference type="EC" id="1.13.11.11"/>
    </reaction>
</comment>
<evidence type="ECO:0000256" key="7">
    <source>
        <dbReference type="ARBA" id="ARBA00022833"/>
    </source>
</evidence>
<comment type="function">
    <text evidence="16">Heme-dependent dioxygenase that catalyzes the oxidative cleavage of the L-tryptophan (L-Trp) pyrrole ring and converts L-tryptophan to N-formyl-L-kynurenine. Catalyzes the oxidative cleavage of the indole moiety.</text>
</comment>
<comment type="pathway">
    <text evidence="14 15">Amino-acid degradation; L-tryptophan degradation via kynurenine pathway; L-kynurenine from L-tryptophan: step 2/2.</text>
</comment>
<keyword evidence="11 15" id="KW-0823">Tryptophan catabolism</keyword>
<dbReference type="InterPro" id="IPR004981">
    <property type="entry name" value="Trp_2_3_dOase"/>
</dbReference>
<dbReference type="GO" id="GO:0004061">
    <property type="term" value="F:arylformamidase activity"/>
    <property type="evidence" value="ECO:0007669"/>
    <property type="project" value="UniProtKB-UniRule"/>
</dbReference>
<reference evidence="17 18" key="1">
    <citation type="submission" date="2017-03" db="EMBL/GenBank/DDBJ databases">
        <title>Paenibacillus larvae genome sequencing.</title>
        <authorList>
            <person name="Dingman D.W."/>
        </authorList>
    </citation>
    <scope>NUCLEOTIDE SEQUENCE [LARGE SCALE GENOMIC DNA]</scope>
    <source>
        <strain evidence="17 18">SAG 10367</strain>
    </source>
</reference>
<evidence type="ECO:0000256" key="3">
    <source>
        <dbReference type="ARBA" id="ARBA00011881"/>
    </source>
</evidence>
<dbReference type="GO" id="GO:0020037">
    <property type="term" value="F:heme binding"/>
    <property type="evidence" value="ECO:0007669"/>
    <property type="project" value="UniProtKB-UniRule"/>
</dbReference>
<dbReference type="GO" id="GO:0019441">
    <property type="term" value="P:L-tryptophan catabolic process to kynurenine"/>
    <property type="evidence" value="ECO:0007669"/>
    <property type="project" value="UniProtKB-UniRule"/>
</dbReference>
<dbReference type="EC" id="3.5.1.9" evidence="15"/>
<keyword evidence="7 15" id="KW-0862">Zinc</keyword>
<feature type="binding site" evidence="15">
    <location>
        <position position="171"/>
    </location>
    <ligand>
        <name>Zn(2+)</name>
        <dbReference type="ChEBI" id="CHEBI:29105"/>
        <label>1</label>
    </ligand>
</feature>
<dbReference type="InterPro" id="IPR037175">
    <property type="entry name" value="KFase_sf"/>
</dbReference>
<evidence type="ECO:0000256" key="12">
    <source>
        <dbReference type="ARBA" id="ARBA00048496"/>
    </source>
</evidence>
<feature type="binding site" evidence="15">
    <location>
        <position position="52"/>
    </location>
    <ligand>
        <name>Zn(2+)</name>
        <dbReference type="ChEBI" id="CHEBI:29105"/>
        <label>1</label>
    </ligand>
</feature>
<feature type="binding site" evidence="16">
    <location>
        <begin position="271"/>
        <end position="275"/>
    </location>
    <ligand>
        <name>substrate</name>
    </ligand>
</feature>
<gene>
    <name evidence="16" type="primary">kynA</name>
    <name evidence="15" type="synonym">kynB</name>
    <name evidence="17" type="ORF">B7C51_10230</name>
</gene>
<dbReference type="GO" id="GO:0004328">
    <property type="term" value="F:formamidase activity"/>
    <property type="evidence" value="ECO:0007669"/>
    <property type="project" value="InterPro"/>
</dbReference>
<accession>A0A1V0USS2</accession>
<dbReference type="GO" id="GO:0019442">
    <property type="term" value="P:L-tryptophan catabolic process to acetyl-CoA"/>
    <property type="evidence" value="ECO:0007669"/>
    <property type="project" value="TreeGrafter"/>
</dbReference>
<dbReference type="InterPro" id="IPR017484">
    <property type="entry name" value="Kynurenine_formamidase_bac"/>
</dbReference>
<dbReference type="EMBL" id="CP020557">
    <property type="protein sequence ID" value="ARF68126.1"/>
    <property type="molecule type" value="Genomic_DNA"/>
</dbReference>
<feature type="binding site" evidence="15">
    <location>
        <position position="48"/>
    </location>
    <ligand>
        <name>Zn(2+)</name>
        <dbReference type="ChEBI" id="CHEBI:29105"/>
        <label>1</label>
    </ligand>
</feature>
<evidence type="ECO:0000256" key="10">
    <source>
        <dbReference type="ARBA" id="ARBA00023004"/>
    </source>
</evidence>
<evidence type="ECO:0000313" key="18">
    <source>
        <dbReference type="Proteomes" id="UP000192727"/>
    </source>
</evidence>
<dbReference type="Gene3D" id="3.50.30.50">
    <property type="entry name" value="Putative cyclase"/>
    <property type="match status" value="1"/>
</dbReference>
<feature type="binding site" evidence="16">
    <location>
        <position position="474"/>
    </location>
    <ligand>
        <name>substrate</name>
    </ligand>
</feature>
<dbReference type="HAMAP" id="MF_01972">
    <property type="entry name" value="T23O"/>
    <property type="match status" value="1"/>
</dbReference>
<feature type="binding site" evidence="16">
    <location>
        <position position="333"/>
    </location>
    <ligand>
        <name>substrate</name>
    </ligand>
</feature>
<keyword evidence="4 16" id="KW-0349">Heme</keyword>
<dbReference type="FunFam" id="3.50.30.50:FF:000001">
    <property type="entry name" value="Kynurenine formamidase"/>
    <property type="match status" value="1"/>
</dbReference>
<protein>
    <recommendedName>
        <fullName evidence="15 16">Multifunctional fusion protein</fullName>
    </recommendedName>
    <domain>
        <recommendedName>
            <fullName evidence="16">Tryptophan 2,3-dioxygenase</fullName>
            <shortName evidence="16">TDO</shortName>
            <ecNumber evidence="16">1.13.11.11</ecNumber>
        </recommendedName>
        <alternativeName>
            <fullName evidence="16">Tryptamin 2,3-dioxygenase</fullName>
        </alternativeName>
        <alternativeName>
            <fullName evidence="16">Tryptophan oxygenase</fullName>
        </alternativeName>
        <alternativeName>
            <fullName evidence="16">Tryptophan pyrrolase</fullName>
        </alternativeName>
        <alternativeName>
            <fullName evidence="16">Tryptophanase</fullName>
            <shortName evidence="16">TO</shortName>
            <shortName evidence="16">TRPO</shortName>
        </alternativeName>
    </domain>
    <domain>
        <recommendedName>
            <fullName evidence="15">Kynurenine formamidase</fullName>
            <shortName evidence="15">KFA</shortName>
            <shortName evidence="15">KFase</shortName>
            <ecNumber evidence="15">3.5.1.9</ecNumber>
        </recommendedName>
        <alternativeName>
            <fullName evidence="15">Arylformamidase</fullName>
        </alternativeName>
        <alternativeName>
            <fullName evidence="15">N-formylkynurenine formamidase</fullName>
            <shortName evidence="15">FKF</shortName>
        </alternativeName>
    </domain>
</protein>
<proteinExistence type="inferred from homology"/>
<feature type="binding site" evidence="15">
    <location>
        <position position="159"/>
    </location>
    <ligand>
        <name>Zn(2+)</name>
        <dbReference type="ChEBI" id="CHEBI:29105"/>
        <label>2</label>
    </ligand>
</feature>
<feature type="binding site" evidence="15">
    <location>
        <position position="54"/>
    </location>
    <ligand>
        <name>Zn(2+)</name>
        <dbReference type="ChEBI" id="CHEBI:29105"/>
        <label>2</label>
    </ligand>
</feature>
<evidence type="ECO:0000256" key="13">
    <source>
        <dbReference type="ARBA" id="ARBA00050412"/>
    </source>
</evidence>
<evidence type="ECO:0000256" key="9">
    <source>
        <dbReference type="ARBA" id="ARBA00023002"/>
    </source>
</evidence>
<feature type="binding site" evidence="16">
    <location>
        <position position="337"/>
    </location>
    <ligand>
        <name>substrate</name>
    </ligand>
</feature>
<dbReference type="InterPro" id="IPR037217">
    <property type="entry name" value="Trp/Indoleamine_2_3_dOase-like"/>
</dbReference>
<organism evidence="17 18">
    <name type="scientific">Paenibacillus larvae subsp. pulvifaciens</name>
    <dbReference type="NCBI Taxonomy" id="1477"/>
    <lineage>
        <taxon>Bacteria</taxon>
        <taxon>Bacillati</taxon>
        <taxon>Bacillota</taxon>
        <taxon>Bacilli</taxon>
        <taxon>Bacillales</taxon>
        <taxon>Paenibacillaceae</taxon>
        <taxon>Paenibacillus</taxon>
    </lineage>
</organism>
<comment type="similarity">
    <text evidence="16">Belongs to the tryptophan 2,3-dioxygenase family.</text>
</comment>
<comment type="function">
    <text evidence="1 15">Catalyzes the hydrolysis of N-formyl-L-kynurenine to L-kynurenine, the second step in the kynurenine pathway of tryptophan degradation.</text>
</comment>
<sequence>MGEWIDISQPLNEKVVVWPGDTVFSYKVKWRKAESGSVNVGKITMSVHTGTHIDAPFHFDDAGKRVKDFDLDVFIGQARVIRIPNKSVIGIKELSSFDLDGETRLLIRTDAWPDRTVFPVSIPYMDLQTIGYLSDKGIRLIGFDLPSVDPIESKTLLVHHQLSHADISILEGLVLDHIDAGDYEFIALPLSLSEADASPTRAVLKKLPKVKKGEQTKMTATNNTIEKLDETHLTNQPAEMRHSMTYGDYLYLDRLLSSQHQLSGHHDEMLFIIIHQASELWMKLMLHEINAVISYIQSNHLQKAFKILTRVSKIQEQLIQSWNVLVTLTPAEYMEFRNQLGQSSGFQSYQYRLIEFALGIKNTQKLAIFEHQSELYQQLAKAAHAPSLYDAAIQALAVAGLSIDSDMLDRDFSKKFQPNASVEQAWLTVYKQTEQYWELYELAEKLMDIASQHQFWQAKHMGTVERIIGSKVGTGGTSGVSYLKKVLEQNLFPELWNLRTKM</sequence>
<dbReference type="AlphaFoldDB" id="A0A1V0USS2"/>
<comment type="subunit">
    <text evidence="3 16">Homotetramer.</text>
</comment>
<dbReference type="PANTHER" id="PTHR10138:SF0">
    <property type="entry name" value="TRYPTOPHAN 2,3-DIOXYGENASE"/>
    <property type="match status" value="1"/>
</dbReference>
<keyword evidence="5 15" id="KW-0479">Metal-binding</keyword>
<dbReference type="Pfam" id="PF03301">
    <property type="entry name" value="Trp_dioxygenase"/>
    <property type="match status" value="1"/>
</dbReference>
<feature type="active site" description="Proton donor/acceptor" evidence="15">
    <location>
        <position position="58"/>
    </location>
</feature>
<dbReference type="UniPathway" id="UPA00333">
    <property type="reaction ID" value="UER00453"/>
</dbReference>
<evidence type="ECO:0000256" key="14">
    <source>
        <dbReference type="ARBA" id="ARBA00060547"/>
    </source>
</evidence>
<dbReference type="EC" id="1.13.11.11" evidence="16"/>
<dbReference type="Pfam" id="PF04199">
    <property type="entry name" value="Cyclase"/>
    <property type="match status" value="1"/>
</dbReference>
<dbReference type="HAMAP" id="MF_01969">
    <property type="entry name" value="KynB"/>
    <property type="match status" value="1"/>
</dbReference>
<evidence type="ECO:0000256" key="16">
    <source>
        <dbReference type="HAMAP-Rule" id="MF_01972"/>
    </source>
</evidence>
<comment type="pathway">
    <text evidence="16">Amino-acid degradation; L-tryptophan degradation via kynurenine pathway; L-kynurenine from L-tryptophan: step 1/2.</text>
</comment>
<dbReference type="SUPFAM" id="SSF140959">
    <property type="entry name" value="Indolic compounds 2,3-dioxygenase-like"/>
    <property type="match status" value="1"/>
</dbReference>
<dbReference type="PANTHER" id="PTHR10138">
    <property type="entry name" value="TRYPTOPHAN 2,3-DIOXYGENASE"/>
    <property type="match status" value="1"/>
</dbReference>
<feature type="binding site" evidence="15">
    <location>
        <position position="54"/>
    </location>
    <ligand>
        <name>Zn(2+)</name>
        <dbReference type="ChEBI" id="CHEBI:29105"/>
        <label>1</label>
    </ligand>
</feature>
<feature type="binding site" evidence="15">
    <location>
        <position position="18"/>
    </location>
    <ligand>
        <name>substrate</name>
    </ligand>
</feature>
<evidence type="ECO:0000256" key="4">
    <source>
        <dbReference type="ARBA" id="ARBA00022617"/>
    </source>
</evidence>
<keyword evidence="8 16" id="KW-0223">Dioxygenase</keyword>
<dbReference type="FunFam" id="1.20.58.480:FF:000001">
    <property type="entry name" value="Tryptophan 2,3-dioxygenase"/>
    <property type="match status" value="1"/>
</dbReference>
<evidence type="ECO:0000313" key="17">
    <source>
        <dbReference type="EMBL" id="ARF68126.1"/>
    </source>
</evidence>
<dbReference type="NCBIfam" id="TIGR03035">
    <property type="entry name" value="trp_arylform"/>
    <property type="match status" value="1"/>
</dbReference>
<dbReference type="GO" id="GO:0004833">
    <property type="term" value="F:L-tryptophan 2,3-dioxygenase activity"/>
    <property type="evidence" value="ECO:0007669"/>
    <property type="project" value="UniProtKB-UniRule"/>
</dbReference>